<dbReference type="EMBL" id="CP001737">
    <property type="protein sequence ID" value="ACV77051.1"/>
    <property type="molecule type" value="Genomic_DNA"/>
</dbReference>
<dbReference type="RefSeq" id="WP_015745967.1">
    <property type="nucleotide sequence ID" value="NC_013235.1"/>
</dbReference>
<dbReference type="KEGG" id="nml:Namu_0636"/>
<dbReference type="AlphaFoldDB" id="C8X875"/>
<evidence type="ECO:0000313" key="2">
    <source>
        <dbReference type="Proteomes" id="UP000002218"/>
    </source>
</evidence>
<protein>
    <submittedName>
        <fullName evidence="1">Uncharacterized protein</fullName>
    </submittedName>
</protein>
<sequence>MTVTRLALDGHGSVLVKALNEAITATMNDFGGRHGCGPMHWYLREVNGFDRGDVIGFPGGPNDHDPAAGMRLSEAWAGLLGLVERDDEINGYRSWTGTAGSSRIEIWCRT</sequence>
<keyword evidence="2" id="KW-1185">Reference proteome</keyword>
<proteinExistence type="predicted"/>
<dbReference type="HOGENOM" id="CLU_2168243_0_0_11"/>
<name>C8X875_NAKMY</name>
<accession>C8X875</accession>
<organism evidence="1 2">
    <name type="scientific">Nakamurella multipartita (strain ATCC 700099 / DSM 44233 / CIP 104796 / JCM 9543 / NBRC 105858 / Y-104)</name>
    <name type="common">Microsphaera multipartita</name>
    <dbReference type="NCBI Taxonomy" id="479431"/>
    <lineage>
        <taxon>Bacteria</taxon>
        <taxon>Bacillati</taxon>
        <taxon>Actinomycetota</taxon>
        <taxon>Actinomycetes</taxon>
        <taxon>Nakamurellales</taxon>
        <taxon>Nakamurellaceae</taxon>
        <taxon>Nakamurella</taxon>
    </lineage>
</organism>
<reference evidence="2" key="1">
    <citation type="submission" date="2009-09" db="EMBL/GenBank/DDBJ databases">
        <title>The complete genome of Nakamurella multipartita DSM 44233.</title>
        <authorList>
            <consortium name="US DOE Joint Genome Institute (JGI-PGF)"/>
            <person name="Lucas S."/>
            <person name="Copeland A."/>
            <person name="Lapidus A."/>
            <person name="Glavina del Rio T."/>
            <person name="Dalin E."/>
            <person name="Tice H."/>
            <person name="Bruce D."/>
            <person name="Goodwin L."/>
            <person name="Pitluck S."/>
            <person name="Kyrpides N."/>
            <person name="Mavromatis K."/>
            <person name="Ivanova N."/>
            <person name="Ovchinnikova G."/>
            <person name="Sims D."/>
            <person name="Meincke L."/>
            <person name="Brettin T."/>
            <person name="Detter J.C."/>
            <person name="Han C."/>
            <person name="Larimer F."/>
            <person name="Land M."/>
            <person name="Hauser L."/>
            <person name="Markowitz V."/>
            <person name="Cheng J.-F."/>
            <person name="Hugenholtz P."/>
            <person name="Woyke T."/>
            <person name="Wu D."/>
            <person name="Klenk H.-P."/>
            <person name="Eisen J.A."/>
        </authorList>
    </citation>
    <scope>NUCLEOTIDE SEQUENCE [LARGE SCALE GENOMIC DNA]</scope>
    <source>
        <strain evidence="2">ATCC 700099 / DSM 44233 / CIP 104796 / JCM 9543 / NBRC 105858 / Y-104</strain>
    </source>
</reference>
<evidence type="ECO:0000313" key="1">
    <source>
        <dbReference type="EMBL" id="ACV77051.1"/>
    </source>
</evidence>
<dbReference type="STRING" id="479431.Namu_0636"/>
<gene>
    <name evidence="1" type="ordered locus">Namu_0636</name>
</gene>
<reference evidence="1 2" key="2">
    <citation type="journal article" date="2010" name="Stand. Genomic Sci.">
        <title>Complete genome sequence of Nakamurella multipartita type strain (Y-104).</title>
        <authorList>
            <person name="Tice H."/>
            <person name="Mayilraj S."/>
            <person name="Sims D."/>
            <person name="Lapidus A."/>
            <person name="Nolan M."/>
            <person name="Lucas S."/>
            <person name="Glavina Del Rio T."/>
            <person name="Copeland A."/>
            <person name="Cheng J.F."/>
            <person name="Meincke L."/>
            <person name="Bruce D."/>
            <person name="Goodwin L."/>
            <person name="Pitluck S."/>
            <person name="Ivanova N."/>
            <person name="Mavromatis K."/>
            <person name="Ovchinnikova G."/>
            <person name="Pati A."/>
            <person name="Chen A."/>
            <person name="Palaniappan K."/>
            <person name="Land M."/>
            <person name="Hauser L."/>
            <person name="Chang Y.J."/>
            <person name="Jeffries C.D."/>
            <person name="Detter J.C."/>
            <person name="Brettin T."/>
            <person name="Rohde M."/>
            <person name="Goker M."/>
            <person name="Bristow J."/>
            <person name="Eisen J.A."/>
            <person name="Markowitz V."/>
            <person name="Hugenholtz P."/>
            <person name="Kyrpides N.C."/>
            <person name="Klenk H.P."/>
            <person name="Chen F."/>
        </authorList>
    </citation>
    <scope>NUCLEOTIDE SEQUENCE [LARGE SCALE GENOMIC DNA]</scope>
    <source>
        <strain evidence="2">ATCC 700099 / DSM 44233 / CIP 104796 / JCM 9543 / NBRC 105858 / Y-104</strain>
    </source>
</reference>
<dbReference type="Proteomes" id="UP000002218">
    <property type="component" value="Chromosome"/>
</dbReference>
<dbReference type="InParanoid" id="C8X875"/>